<organism evidence="4 5">
    <name type="scientific">Zunongwangia atlantica 22II14-10F7</name>
    <dbReference type="NCBI Taxonomy" id="1185767"/>
    <lineage>
        <taxon>Bacteria</taxon>
        <taxon>Pseudomonadati</taxon>
        <taxon>Bacteroidota</taxon>
        <taxon>Flavobacteriia</taxon>
        <taxon>Flavobacteriales</taxon>
        <taxon>Flavobacteriaceae</taxon>
        <taxon>Zunongwangia</taxon>
    </lineage>
</organism>
<evidence type="ECO:0000256" key="1">
    <source>
        <dbReference type="PROSITE-ProRule" id="PRU00169"/>
    </source>
</evidence>
<dbReference type="RefSeq" id="WP_084843469.1">
    <property type="nucleotide sequence ID" value="NZ_ARYN01000035.1"/>
</dbReference>
<dbReference type="PANTHER" id="PTHR37299:SF1">
    <property type="entry name" value="STAGE 0 SPORULATION PROTEIN A HOMOLOG"/>
    <property type="match status" value="1"/>
</dbReference>
<protein>
    <submittedName>
        <fullName evidence="4">LytTR family two component transcriptional regulator</fullName>
    </submittedName>
</protein>
<accession>A0A1Y1SXV6</accession>
<dbReference type="InterPro" id="IPR001789">
    <property type="entry name" value="Sig_transdc_resp-reg_receiver"/>
</dbReference>
<dbReference type="PROSITE" id="PS50930">
    <property type="entry name" value="HTH_LYTTR"/>
    <property type="match status" value="1"/>
</dbReference>
<proteinExistence type="predicted"/>
<dbReference type="PANTHER" id="PTHR37299">
    <property type="entry name" value="TRANSCRIPTIONAL REGULATOR-RELATED"/>
    <property type="match status" value="1"/>
</dbReference>
<sequence length="244" mass="28319">MQNNLLKCLIVDDEPMALELLESYVLKTPFLELKGKCQSALEALSLINRQQIDLIFLDIQMPDLNGLEFSKTLSKDTRVIFTTAFDRYALDGYKVNAIDYLLKPFNYTEFLNAANKAKDWFELKNKPENPKISAASNSQFLFVKTDYKQKKIALNEILYFEGLKDYVKIFLKLETKPILTIKSLKSLEEELATDKFMRVHRSFIVALDHIDEVERNQIIIGDKRITVSEANREKFQEFINNSSL</sequence>
<dbReference type="AlphaFoldDB" id="A0A1Y1SXV6"/>
<gene>
    <name evidence="4" type="ORF">IIF7_20071</name>
</gene>
<dbReference type="Pfam" id="PF04397">
    <property type="entry name" value="LytTR"/>
    <property type="match status" value="1"/>
</dbReference>
<name>A0A1Y1SXV6_9FLAO</name>
<keyword evidence="1" id="KW-0597">Phosphoprotein</keyword>
<feature type="domain" description="Response regulatory" evidence="2">
    <location>
        <begin position="7"/>
        <end position="118"/>
    </location>
</feature>
<dbReference type="InterPro" id="IPR011006">
    <property type="entry name" value="CheY-like_superfamily"/>
</dbReference>
<dbReference type="Gene3D" id="3.40.50.2300">
    <property type="match status" value="1"/>
</dbReference>
<dbReference type="Proteomes" id="UP000192746">
    <property type="component" value="Unassembled WGS sequence"/>
</dbReference>
<dbReference type="FunFam" id="3.40.50.2300:FF:000051">
    <property type="entry name" value="Two-component response regulator yehT"/>
    <property type="match status" value="1"/>
</dbReference>
<dbReference type="OrthoDB" id="2168082at2"/>
<dbReference type="GO" id="GO:0003677">
    <property type="term" value="F:DNA binding"/>
    <property type="evidence" value="ECO:0007669"/>
    <property type="project" value="InterPro"/>
</dbReference>
<dbReference type="InterPro" id="IPR046947">
    <property type="entry name" value="LytR-like"/>
</dbReference>
<comment type="caution">
    <text evidence="4">The sequence shown here is derived from an EMBL/GenBank/DDBJ whole genome shotgun (WGS) entry which is preliminary data.</text>
</comment>
<evidence type="ECO:0000313" key="5">
    <source>
        <dbReference type="Proteomes" id="UP000192746"/>
    </source>
</evidence>
<evidence type="ECO:0000259" key="3">
    <source>
        <dbReference type="PROSITE" id="PS50930"/>
    </source>
</evidence>
<evidence type="ECO:0000313" key="4">
    <source>
        <dbReference type="EMBL" id="ORL43580.1"/>
    </source>
</evidence>
<dbReference type="STRING" id="1185767.IIF7_20071"/>
<dbReference type="SMART" id="SM00448">
    <property type="entry name" value="REC"/>
    <property type="match status" value="1"/>
</dbReference>
<dbReference type="SUPFAM" id="SSF52172">
    <property type="entry name" value="CheY-like"/>
    <property type="match status" value="1"/>
</dbReference>
<dbReference type="Gene3D" id="2.40.50.1020">
    <property type="entry name" value="LytTr DNA-binding domain"/>
    <property type="match status" value="1"/>
</dbReference>
<dbReference type="EMBL" id="ARYN01000035">
    <property type="protein sequence ID" value="ORL43580.1"/>
    <property type="molecule type" value="Genomic_DNA"/>
</dbReference>
<keyword evidence="5" id="KW-1185">Reference proteome</keyword>
<dbReference type="Pfam" id="PF00072">
    <property type="entry name" value="Response_reg"/>
    <property type="match status" value="1"/>
</dbReference>
<dbReference type="PROSITE" id="PS50110">
    <property type="entry name" value="RESPONSE_REGULATORY"/>
    <property type="match status" value="1"/>
</dbReference>
<reference evidence="4 5" key="1">
    <citation type="submission" date="2013-04" db="EMBL/GenBank/DDBJ databases">
        <title>Zunongwangia sp. 22II14-10F7 Genome Sequencing.</title>
        <authorList>
            <person name="Lai Q."/>
            <person name="Shao Z."/>
        </authorList>
    </citation>
    <scope>NUCLEOTIDE SEQUENCE [LARGE SCALE GENOMIC DNA]</scope>
    <source>
        <strain evidence="4 5">22II14-10F7</strain>
    </source>
</reference>
<dbReference type="GO" id="GO:0000156">
    <property type="term" value="F:phosphorelay response regulator activity"/>
    <property type="evidence" value="ECO:0007669"/>
    <property type="project" value="InterPro"/>
</dbReference>
<evidence type="ECO:0000259" key="2">
    <source>
        <dbReference type="PROSITE" id="PS50110"/>
    </source>
</evidence>
<dbReference type="SMART" id="SM00850">
    <property type="entry name" value="LytTR"/>
    <property type="match status" value="1"/>
</dbReference>
<dbReference type="InterPro" id="IPR007492">
    <property type="entry name" value="LytTR_DNA-bd_dom"/>
</dbReference>
<feature type="domain" description="HTH LytTR-type" evidence="3">
    <location>
        <begin position="141"/>
        <end position="241"/>
    </location>
</feature>
<feature type="modified residue" description="4-aspartylphosphate" evidence="1">
    <location>
        <position position="58"/>
    </location>
</feature>